<evidence type="ECO:0000313" key="14">
    <source>
        <dbReference type="Proteomes" id="UP001387110"/>
    </source>
</evidence>
<dbReference type="Proteomes" id="UP001387110">
    <property type="component" value="Unassembled WGS sequence"/>
</dbReference>
<reference evidence="11 14" key="3">
    <citation type="submission" date="2023-12" db="EMBL/GenBank/DDBJ databases">
        <authorList>
            <person name="Easwaran N."/>
            <person name="Lazarus H.P.S."/>
        </authorList>
    </citation>
    <scope>NUCLEOTIDE SEQUENCE [LARGE SCALE GENOMIC DNA]</scope>
    <source>
        <strain evidence="11 14">VIT-2023</strain>
    </source>
</reference>
<dbReference type="OrthoDB" id="9814256at2"/>
<comment type="caution">
    <text evidence="9">The sequence shown here is derived from an EMBL/GenBank/DDBJ whole genome shotgun (WGS) entry which is preliminary data.</text>
</comment>
<dbReference type="RefSeq" id="WP_023467542.1">
    <property type="nucleotide sequence ID" value="NZ_FMYN01000002.1"/>
</dbReference>
<evidence type="ECO:0000256" key="6">
    <source>
        <dbReference type="ARBA" id="ARBA00022592"/>
    </source>
</evidence>
<dbReference type="InterPro" id="IPR026022">
    <property type="entry name" value="PhoU_dom"/>
</dbReference>
<dbReference type="PIRSF" id="PIRSF003107">
    <property type="entry name" value="PhoU"/>
    <property type="match status" value="1"/>
</dbReference>
<evidence type="ECO:0000313" key="12">
    <source>
        <dbReference type="Proteomes" id="UP000053797"/>
    </source>
</evidence>
<dbReference type="PANTHER" id="PTHR42930">
    <property type="entry name" value="PHOSPHATE-SPECIFIC TRANSPORT SYSTEM ACCESSORY PROTEIN PHOU"/>
    <property type="match status" value="1"/>
</dbReference>
<organism evidence="9 12">
    <name type="scientific">Exiguobacterium indicum</name>
    <dbReference type="NCBI Taxonomy" id="296995"/>
    <lineage>
        <taxon>Bacteria</taxon>
        <taxon>Bacillati</taxon>
        <taxon>Bacillota</taxon>
        <taxon>Bacilli</taxon>
        <taxon>Bacillales</taxon>
        <taxon>Bacillales Family XII. Incertae Sedis</taxon>
        <taxon>Exiguobacterium</taxon>
    </lineage>
</organism>
<dbReference type="GeneID" id="90836038"/>
<keyword evidence="14" id="KW-1185">Reference proteome</keyword>
<comment type="function">
    <text evidence="7">Plays a role in the regulation of phosphate uptake.</text>
</comment>
<dbReference type="Gene3D" id="1.20.58.220">
    <property type="entry name" value="Phosphate transport system protein phou homolog 2, domain 2"/>
    <property type="match status" value="1"/>
</dbReference>
<keyword evidence="5 7" id="KW-0963">Cytoplasm</keyword>
<evidence type="ECO:0000256" key="2">
    <source>
        <dbReference type="ARBA" id="ARBA00008107"/>
    </source>
</evidence>
<dbReference type="AlphaFoldDB" id="A0A0V8GG19"/>
<dbReference type="EMBL" id="LDQV01000020">
    <property type="protein sequence ID" value="KTR26868.1"/>
    <property type="molecule type" value="Genomic_DNA"/>
</dbReference>
<evidence type="ECO:0000256" key="5">
    <source>
        <dbReference type="ARBA" id="ARBA00022490"/>
    </source>
</evidence>
<dbReference type="GO" id="GO:0030643">
    <property type="term" value="P:intracellular phosphate ion homeostasis"/>
    <property type="evidence" value="ECO:0007669"/>
    <property type="project" value="InterPro"/>
</dbReference>
<dbReference type="InterPro" id="IPR028366">
    <property type="entry name" value="PhoU"/>
</dbReference>
<keyword evidence="6 7" id="KW-0592">Phosphate transport</keyword>
<reference evidence="9 12" key="1">
    <citation type="journal article" date="2015" name="Int. J. Syst. Evol. Microbiol.">
        <title>Exiguobacterium enclense sp. nov., isolated from sediment.</title>
        <authorList>
            <person name="Dastager S.G."/>
            <person name="Mawlankar R."/>
            <person name="Sonalkar V.V."/>
            <person name="Thorat M.N."/>
            <person name="Mual P."/>
            <person name="Verma A."/>
            <person name="Krishnamurthi S."/>
            <person name="Tang S.K."/>
            <person name="Li W.J."/>
        </authorList>
    </citation>
    <scope>NUCLEOTIDE SEQUENCE [LARGE SCALE GENOMIC DNA]</scope>
    <source>
        <strain evidence="9 12">NIO-1109</strain>
    </source>
</reference>
<evidence type="ECO:0000256" key="3">
    <source>
        <dbReference type="ARBA" id="ARBA00011738"/>
    </source>
</evidence>
<accession>A0A0V8GG19</accession>
<name>A0A0V8GG19_9BACL</name>
<comment type="subunit">
    <text evidence="3 7">Homodimer.</text>
</comment>
<keyword evidence="4 7" id="KW-0813">Transport</keyword>
<feature type="domain" description="PhoU" evidence="8">
    <location>
        <begin position="123"/>
        <end position="205"/>
    </location>
</feature>
<dbReference type="GO" id="GO:0045936">
    <property type="term" value="P:negative regulation of phosphate metabolic process"/>
    <property type="evidence" value="ECO:0007669"/>
    <property type="project" value="InterPro"/>
</dbReference>
<dbReference type="GO" id="GO:0006817">
    <property type="term" value="P:phosphate ion transport"/>
    <property type="evidence" value="ECO:0007669"/>
    <property type="project" value="UniProtKB-KW"/>
</dbReference>
<feature type="domain" description="PhoU" evidence="8">
    <location>
        <begin position="22"/>
        <end position="107"/>
    </location>
</feature>
<dbReference type="NCBIfam" id="TIGR02135">
    <property type="entry name" value="phoU_full"/>
    <property type="match status" value="1"/>
</dbReference>
<proteinExistence type="inferred from homology"/>
<evidence type="ECO:0000259" key="8">
    <source>
        <dbReference type="Pfam" id="PF01895"/>
    </source>
</evidence>
<dbReference type="EMBL" id="JBAWKY010000002">
    <property type="protein sequence ID" value="MEI4462438.1"/>
    <property type="molecule type" value="Genomic_DNA"/>
</dbReference>
<protein>
    <recommendedName>
        <fullName evidence="7">Phosphate-specific transport system accessory protein PhoU</fullName>
    </recommendedName>
</protein>
<dbReference type="EMBL" id="LNQL01000002">
    <property type="protein sequence ID" value="KSU49189.1"/>
    <property type="molecule type" value="Genomic_DNA"/>
</dbReference>
<evidence type="ECO:0000256" key="1">
    <source>
        <dbReference type="ARBA" id="ARBA00004496"/>
    </source>
</evidence>
<gene>
    <name evidence="11" type="primary">phoU</name>
    <name evidence="9" type="ORF">AS033_07395</name>
    <name evidence="10" type="ORF">RSA11_08580</name>
    <name evidence="11" type="ORF">SZL87_08405</name>
</gene>
<evidence type="ECO:0000313" key="11">
    <source>
        <dbReference type="EMBL" id="MEI4462438.1"/>
    </source>
</evidence>
<evidence type="ECO:0000313" key="9">
    <source>
        <dbReference type="EMBL" id="KSU49189.1"/>
    </source>
</evidence>
<reference evidence="10 13" key="2">
    <citation type="journal article" date="2016" name="Front. Microbiol.">
        <title>Genomic Resource of Rice Seed Associated Bacteria.</title>
        <authorList>
            <person name="Midha S."/>
            <person name="Bansal K."/>
            <person name="Sharma S."/>
            <person name="Kumar N."/>
            <person name="Patil P.P."/>
            <person name="Chaudhry V."/>
            <person name="Patil P.B."/>
        </authorList>
    </citation>
    <scope>NUCLEOTIDE SEQUENCE [LARGE SCALE GENOMIC DNA]</scope>
    <source>
        <strain evidence="10 13">RSA11</strain>
    </source>
</reference>
<dbReference type="GO" id="GO:0005737">
    <property type="term" value="C:cytoplasm"/>
    <property type="evidence" value="ECO:0007669"/>
    <property type="project" value="UniProtKB-SubCell"/>
</dbReference>
<dbReference type="Proteomes" id="UP000053797">
    <property type="component" value="Unassembled WGS sequence"/>
</dbReference>
<dbReference type="SUPFAM" id="SSF109755">
    <property type="entry name" value="PhoU-like"/>
    <property type="match status" value="1"/>
</dbReference>
<evidence type="ECO:0000256" key="7">
    <source>
        <dbReference type="PIRNR" id="PIRNR003107"/>
    </source>
</evidence>
<sequence length="220" mass="25074">MAANRTIFGENLAILDQKVFLLARKTMQQIATTAEALEKYDQDIARSVIENDNELDDLELEINDDAILLIAKQQPVATDLRRIITAMKISSDLERIADYAGNISKAVLRVETFPYVIDISLLKEAFETLLDMTETAIVAYRDGDVEKAKALSDLDNVIDETTYKALRQYMRHMSLQPIVVDEVMQFTNICRYIERMGDHLTNVGEHLIYLEKGKHYDLNG</sequence>
<evidence type="ECO:0000313" key="13">
    <source>
        <dbReference type="Proteomes" id="UP000072605"/>
    </source>
</evidence>
<evidence type="ECO:0000313" key="10">
    <source>
        <dbReference type="EMBL" id="KTR26868.1"/>
    </source>
</evidence>
<dbReference type="Proteomes" id="UP000072605">
    <property type="component" value="Unassembled WGS sequence"/>
</dbReference>
<dbReference type="InterPro" id="IPR038078">
    <property type="entry name" value="PhoU-like_sf"/>
</dbReference>
<dbReference type="FunFam" id="1.20.58.220:FF:000004">
    <property type="entry name" value="Phosphate-specific transport system accessory protein PhoU"/>
    <property type="match status" value="1"/>
</dbReference>
<dbReference type="PANTHER" id="PTHR42930:SF3">
    <property type="entry name" value="PHOSPHATE-SPECIFIC TRANSPORT SYSTEM ACCESSORY PROTEIN PHOU"/>
    <property type="match status" value="1"/>
</dbReference>
<evidence type="ECO:0000256" key="4">
    <source>
        <dbReference type="ARBA" id="ARBA00022448"/>
    </source>
</evidence>
<comment type="similarity">
    <text evidence="2 7">Belongs to the PhoU family.</text>
</comment>
<dbReference type="Pfam" id="PF01895">
    <property type="entry name" value="PhoU"/>
    <property type="match status" value="2"/>
</dbReference>
<comment type="subcellular location">
    <subcellularLocation>
        <location evidence="1 7">Cytoplasm</location>
    </subcellularLocation>
</comment>